<dbReference type="STRING" id="3880.G7KSL3"/>
<dbReference type="EnsemblPlants" id="AES81313">
    <property type="protein sequence ID" value="AES81313"/>
    <property type="gene ID" value="MTR_7g090870"/>
</dbReference>
<proteinExistence type="inferred from homology"/>
<dbReference type="EMBL" id="CM001223">
    <property type="protein sequence ID" value="AES81313.1"/>
    <property type="molecule type" value="Genomic_DNA"/>
</dbReference>
<evidence type="ECO:0000256" key="7">
    <source>
        <dbReference type="ARBA" id="ARBA00033417"/>
    </source>
</evidence>
<dbReference type="InterPro" id="IPR017853">
    <property type="entry name" value="GH"/>
</dbReference>
<dbReference type="EC" id="3.2.1.39" evidence="3"/>
<evidence type="ECO:0000256" key="5">
    <source>
        <dbReference type="ARBA" id="ARBA00023295"/>
    </source>
</evidence>
<dbReference type="Proteomes" id="UP000002051">
    <property type="component" value="Unassembled WGS sequence"/>
</dbReference>
<evidence type="ECO:0000313" key="9">
    <source>
        <dbReference type="EMBL" id="AES81313.1"/>
    </source>
</evidence>
<evidence type="ECO:0000256" key="6">
    <source>
        <dbReference type="ARBA" id="ARBA00033335"/>
    </source>
</evidence>
<evidence type="ECO:0000313" key="10">
    <source>
        <dbReference type="EnsemblPlants" id="AES81313"/>
    </source>
</evidence>
<dbReference type="Pfam" id="PF00332">
    <property type="entry name" value="Glyco_hydro_17"/>
    <property type="match status" value="1"/>
</dbReference>
<organism evidence="9 11">
    <name type="scientific">Medicago truncatula</name>
    <name type="common">Barrel medic</name>
    <name type="synonym">Medicago tribuloides</name>
    <dbReference type="NCBI Taxonomy" id="3880"/>
    <lineage>
        <taxon>Eukaryota</taxon>
        <taxon>Viridiplantae</taxon>
        <taxon>Streptophyta</taxon>
        <taxon>Embryophyta</taxon>
        <taxon>Tracheophyta</taxon>
        <taxon>Spermatophyta</taxon>
        <taxon>Magnoliopsida</taxon>
        <taxon>eudicotyledons</taxon>
        <taxon>Gunneridae</taxon>
        <taxon>Pentapetalae</taxon>
        <taxon>rosids</taxon>
        <taxon>fabids</taxon>
        <taxon>Fabales</taxon>
        <taxon>Fabaceae</taxon>
        <taxon>Papilionoideae</taxon>
        <taxon>50 kb inversion clade</taxon>
        <taxon>NPAAA clade</taxon>
        <taxon>Hologalegina</taxon>
        <taxon>IRL clade</taxon>
        <taxon>Trifolieae</taxon>
        <taxon>Medicago</taxon>
    </lineage>
</organism>
<evidence type="ECO:0000313" key="11">
    <source>
        <dbReference type="Proteomes" id="UP000002051"/>
    </source>
</evidence>
<dbReference type="InterPro" id="IPR000490">
    <property type="entry name" value="Glyco_hydro_17"/>
</dbReference>
<evidence type="ECO:0000256" key="2">
    <source>
        <dbReference type="ARBA" id="ARBA00008773"/>
    </source>
</evidence>
<protein>
    <recommendedName>
        <fullName evidence="3">glucan endo-1,3-beta-D-glucosidase</fullName>
        <ecNumber evidence="3">3.2.1.39</ecNumber>
    </recommendedName>
    <alternativeName>
        <fullName evidence="6">(1-&gt;3)-beta-glucan endohydrolase</fullName>
    </alternativeName>
    <alternativeName>
        <fullName evidence="7">Beta-1,3-endoglucanase</fullName>
    </alternativeName>
</protein>
<keyword evidence="4" id="KW-0378">Hydrolase</keyword>
<keyword evidence="11" id="KW-1185">Reference proteome</keyword>
<dbReference type="GO" id="GO:0042973">
    <property type="term" value="F:glucan endo-1,3-beta-D-glucosidase activity"/>
    <property type="evidence" value="ECO:0007669"/>
    <property type="project" value="UniProtKB-EC"/>
</dbReference>
<evidence type="ECO:0000256" key="8">
    <source>
        <dbReference type="RuleBase" id="RU004335"/>
    </source>
</evidence>
<evidence type="ECO:0000256" key="1">
    <source>
        <dbReference type="ARBA" id="ARBA00000382"/>
    </source>
</evidence>
<gene>
    <name evidence="9" type="ordered locus">MTR_7g090870</name>
</gene>
<evidence type="ECO:0000256" key="3">
    <source>
        <dbReference type="ARBA" id="ARBA00012780"/>
    </source>
</evidence>
<reference evidence="10" key="3">
    <citation type="submission" date="2015-04" db="UniProtKB">
        <authorList>
            <consortium name="EnsemblPlants"/>
        </authorList>
    </citation>
    <scope>IDENTIFICATION</scope>
    <source>
        <strain evidence="10">cv. Jemalong A17</strain>
    </source>
</reference>
<comment type="similarity">
    <text evidence="2 8">Belongs to the glycosyl hydrolase 17 family.</text>
</comment>
<sequence>MYDSHFNIDNTRDIRLDYALFTPPTVLVIDGYDNLFYAVVDAVYSALEKVGGRTYSYSTLGSIQHVKRRTPKRLGKFVKFL</sequence>
<reference evidence="9 11" key="1">
    <citation type="journal article" date="2011" name="Nature">
        <title>The Medicago genome provides insight into the evolution of rhizobial symbioses.</title>
        <authorList>
            <person name="Young N.D."/>
            <person name="Debelle F."/>
            <person name="Oldroyd G.E."/>
            <person name="Geurts R."/>
            <person name="Cannon S.B."/>
            <person name="Udvardi M.K."/>
            <person name="Benedito V.A."/>
            <person name="Mayer K.F."/>
            <person name="Gouzy J."/>
            <person name="Schoof H."/>
            <person name="Van de Peer Y."/>
            <person name="Proost S."/>
            <person name="Cook D.R."/>
            <person name="Meyers B.C."/>
            <person name="Spannagl M."/>
            <person name="Cheung F."/>
            <person name="De Mita S."/>
            <person name="Krishnakumar V."/>
            <person name="Gundlach H."/>
            <person name="Zhou S."/>
            <person name="Mudge J."/>
            <person name="Bharti A.K."/>
            <person name="Murray J.D."/>
            <person name="Naoumkina M.A."/>
            <person name="Rosen B."/>
            <person name="Silverstein K.A."/>
            <person name="Tang H."/>
            <person name="Rombauts S."/>
            <person name="Zhao P.X."/>
            <person name="Zhou P."/>
            <person name="Barbe V."/>
            <person name="Bardou P."/>
            <person name="Bechner M."/>
            <person name="Bellec A."/>
            <person name="Berger A."/>
            <person name="Berges H."/>
            <person name="Bidwell S."/>
            <person name="Bisseling T."/>
            <person name="Choisne N."/>
            <person name="Couloux A."/>
            <person name="Denny R."/>
            <person name="Deshpande S."/>
            <person name="Dai X."/>
            <person name="Doyle J.J."/>
            <person name="Dudez A.M."/>
            <person name="Farmer A.D."/>
            <person name="Fouteau S."/>
            <person name="Franken C."/>
            <person name="Gibelin C."/>
            <person name="Gish J."/>
            <person name="Goldstein S."/>
            <person name="Gonzalez A.J."/>
            <person name="Green P.J."/>
            <person name="Hallab A."/>
            <person name="Hartog M."/>
            <person name="Hua A."/>
            <person name="Humphray S.J."/>
            <person name="Jeong D.H."/>
            <person name="Jing Y."/>
            <person name="Jocker A."/>
            <person name="Kenton S.M."/>
            <person name="Kim D.J."/>
            <person name="Klee K."/>
            <person name="Lai H."/>
            <person name="Lang C."/>
            <person name="Lin S."/>
            <person name="Macmil S.L."/>
            <person name="Magdelenat G."/>
            <person name="Matthews L."/>
            <person name="McCorrison J."/>
            <person name="Monaghan E.L."/>
            <person name="Mun J.H."/>
            <person name="Najar F.Z."/>
            <person name="Nicholson C."/>
            <person name="Noirot C."/>
            <person name="O'Bleness M."/>
            <person name="Paule C.R."/>
            <person name="Poulain J."/>
            <person name="Prion F."/>
            <person name="Qin B."/>
            <person name="Qu C."/>
            <person name="Retzel E.F."/>
            <person name="Riddle C."/>
            <person name="Sallet E."/>
            <person name="Samain S."/>
            <person name="Samson N."/>
            <person name="Sanders I."/>
            <person name="Saurat O."/>
            <person name="Scarpelli C."/>
            <person name="Schiex T."/>
            <person name="Segurens B."/>
            <person name="Severin A.J."/>
            <person name="Sherrier D.J."/>
            <person name="Shi R."/>
            <person name="Sims S."/>
            <person name="Singer S.R."/>
            <person name="Sinharoy S."/>
            <person name="Sterck L."/>
            <person name="Viollet A."/>
            <person name="Wang B.B."/>
            <person name="Wang K."/>
            <person name="Wang M."/>
            <person name="Wang X."/>
            <person name="Warfsmann J."/>
            <person name="Weissenbach J."/>
            <person name="White D.D."/>
            <person name="White J.D."/>
            <person name="Wiley G.B."/>
            <person name="Wincker P."/>
            <person name="Xing Y."/>
            <person name="Yang L."/>
            <person name="Yao Z."/>
            <person name="Ying F."/>
            <person name="Zhai J."/>
            <person name="Zhou L."/>
            <person name="Zuber A."/>
            <person name="Denarie J."/>
            <person name="Dixon R.A."/>
            <person name="May G.D."/>
            <person name="Schwartz D.C."/>
            <person name="Rogers J."/>
            <person name="Quetier F."/>
            <person name="Town C.D."/>
            <person name="Roe B.A."/>
        </authorList>
    </citation>
    <scope>NUCLEOTIDE SEQUENCE [LARGE SCALE GENOMIC DNA]</scope>
    <source>
        <strain evidence="9">A17</strain>
        <strain evidence="10 11">cv. Jemalong A17</strain>
    </source>
</reference>
<accession>G7KSL3</accession>
<name>G7KSL3_MEDTR</name>
<comment type="catalytic activity">
    <reaction evidence="1">
        <text>Hydrolysis of (1-&gt;3)-beta-D-glucosidic linkages in (1-&gt;3)-beta-D-glucans.</text>
        <dbReference type="EC" id="3.2.1.39"/>
    </reaction>
</comment>
<dbReference type="GO" id="GO:0005975">
    <property type="term" value="P:carbohydrate metabolic process"/>
    <property type="evidence" value="ECO:0007669"/>
    <property type="project" value="InterPro"/>
</dbReference>
<dbReference type="Gene3D" id="3.20.20.80">
    <property type="entry name" value="Glycosidases"/>
    <property type="match status" value="1"/>
</dbReference>
<keyword evidence="5" id="KW-0326">Glycosidase</keyword>
<dbReference type="PaxDb" id="3880-AES81313"/>
<dbReference type="HOGENOM" id="CLU_2577517_0_0_1"/>
<reference evidence="9 11" key="2">
    <citation type="journal article" date="2014" name="BMC Genomics">
        <title>An improved genome release (version Mt4.0) for the model legume Medicago truncatula.</title>
        <authorList>
            <person name="Tang H."/>
            <person name="Krishnakumar V."/>
            <person name="Bidwell S."/>
            <person name="Rosen B."/>
            <person name="Chan A."/>
            <person name="Zhou S."/>
            <person name="Gentzbittel L."/>
            <person name="Childs K.L."/>
            <person name="Yandell M."/>
            <person name="Gundlach H."/>
            <person name="Mayer K.F."/>
            <person name="Schwartz D.C."/>
            <person name="Town C.D."/>
        </authorList>
    </citation>
    <scope>GENOME REANNOTATION</scope>
    <source>
        <strain evidence="10 11">cv. Jemalong A17</strain>
    </source>
</reference>
<dbReference type="AlphaFoldDB" id="G7KSL3"/>
<dbReference type="SUPFAM" id="SSF51445">
    <property type="entry name" value="(Trans)glycosidases"/>
    <property type="match status" value="1"/>
</dbReference>
<evidence type="ECO:0000256" key="4">
    <source>
        <dbReference type="ARBA" id="ARBA00022801"/>
    </source>
</evidence>